<dbReference type="PANTHER" id="PTHR46328:SF35">
    <property type="entry name" value="PROTEIN FAR1-RELATED SEQUENCE 5-LIKE"/>
    <property type="match status" value="1"/>
</dbReference>
<dbReference type="InterPro" id="IPR004330">
    <property type="entry name" value="FAR1_DNA_bnd_dom"/>
</dbReference>
<reference evidence="2 3" key="1">
    <citation type="submission" date="2019-12" db="EMBL/GenBank/DDBJ databases">
        <authorList>
            <person name="Alioto T."/>
            <person name="Alioto T."/>
            <person name="Gomez Garrido J."/>
        </authorList>
    </citation>
    <scope>NUCLEOTIDE SEQUENCE [LARGE SCALE GENOMIC DNA]</scope>
</reference>
<protein>
    <recommendedName>
        <fullName evidence="1">FAR1 domain-containing protein</fullName>
    </recommendedName>
</protein>
<feature type="domain" description="FAR1" evidence="1">
    <location>
        <begin position="73"/>
        <end position="156"/>
    </location>
</feature>
<gene>
    <name evidence="2" type="ORF">OLEA9_A095322</name>
</gene>
<name>A0A8S0UTE3_OLEEU</name>
<dbReference type="EMBL" id="CACTIH010009039">
    <property type="protein sequence ID" value="CAA3020519.1"/>
    <property type="molecule type" value="Genomic_DNA"/>
</dbReference>
<comment type="caution">
    <text evidence="2">The sequence shown here is derived from an EMBL/GenBank/DDBJ whole genome shotgun (WGS) entry which is preliminary data.</text>
</comment>
<dbReference type="Pfam" id="PF03101">
    <property type="entry name" value="FAR1"/>
    <property type="match status" value="1"/>
</dbReference>
<evidence type="ECO:0000313" key="3">
    <source>
        <dbReference type="Proteomes" id="UP000594638"/>
    </source>
</evidence>
<evidence type="ECO:0000313" key="2">
    <source>
        <dbReference type="EMBL" id="CAA3020519.1"/>
    </source>
</evidence>
<sequence>MFEGMMELGEEPIQISDDEFLVQSSDRGNTENVVTLEDDVLGEDGRAVLEMGGDGTIVLEVGMKFKNENEVYEFYKKYAYNVGFPVRKRNSRRGDDGVVRYITLTCCRESHRSSNTSSSLKPQPTIQTGCKARLTASSDIRGVWRICRVCLEHNHKTSLSKSRLYRCSRELSANVKRKLEVNDMARIPLHKSFNSAVVEAGGYENMTYVEKDC</sequence>
<dbReference type="Gramene" id="OE9A095322T1">
    <property type="protein sequence ID" value="OE9A095322C1"/>
    <property type="gene ID" value="OE9A095322"/>
</dbReference>
<dbReference type="AlphaFoldDB" id="A0A8S0UTE3"/>
<accession>A0A8S0UTE3</accession>
<organism evidence="2 3">
    <name type="scientific">Olea europaea subsp. europaea</name>
    <dbReference type="NCBI Taxonomy" id="158383"/>
    <lineage>
        <taxon>Eukaryota</taxon>
        <taxon>Viridiplantae</taxon>
        <taxon>Streptophyta</taxon>
        <taxon>Embryophyta</taxon>
        <taxon>Tracheophyta</taxon>
        <taxon>Spermatophyta</taxon>
        <taxon>Magnoliopsida</taxon>
        <taxon>eudicotyledons</taxon>
        <taxon>Gunneridae</taxon>
        <taxon>Pentapetalae</taxon>
        <taxon>asterids</taxon>
        <taxon>lamiids</taxon>
        <taxon>Lamiales</taxon>
        <taxon>Oleaceae</taxon>
        <taxon>Oleeae</taxon>
        <taxon>Olea</taxon>
    </lineage>
</organism>
<keyword evidence="3" id="KW-1185">Reference proteome</keyword>
<dbReference type="Proteomes" id="UP000594638">
    <property type="component" value="Unassembled WGS sequence"/>
</dbReference>
<dbReference type="PANTHER" id="PTHR46328">
    <property type="entry name" value="FAR-RED IMPAIRED RESPONSIVE (FAR1) FAMILY PROTEIN-RELATED"/>
    <property type="match status" value="1"/>
</dbReference>
<dbReference type="OrthoDB" id="747268at2759"/>
<proteinExistence type="predicted"/>
<evidence type="ECO:0000259" key="1">
    <source>
        <dbReference type="Pfam" id="PF03101"/>
    </source>
</evidence>